<dbReference type="Gene3D" id="3.30.1010.10">
    <property type="entry name" value="Phosphatidylinositol 3-kinase Catalytic Subunit, Chain A, domain 4"/>
    <property type="match status" value="1"/>
</dbReference>
<dbReference type="GO" id="GO:0005737">
    <property type="term" value="C:cytoplasm"/>
    <property type="evidence" value="ECO:0007669"/>
    <property type="project" value="TreeGrafter"/>
</dbReference>
<dbReference type="EMBL" id="CAJNOO010000262">
    <property type="protein sequence ID" value="CAF0881108.1"/>
    <property type="molecule type" value="Genomic_DNA"/>
</dbReference>
<dbReference type="InterPro" id="IPR011009">
    <property type="entry name" value="Kinase-like_dom_sf"/>
</dbReference>
<dbReference type="Proteomes" id="UP000663882">
    <property type="component" value="Unassembled WGS sequence"/>
</dbReference>
<organism evidence="4 5">
    <name type="scientific">Rotaria sordida</name>
    <dbReference type="NCBI Taxonomy" id="392033"/>
    <lineage>
        <taxon>Eukaryota</taxon>
        <taxon>Metazoa</taxon>
        <taxon>Spiralia</taxon>
        <taxon>Gnathifera</taxon>
        <taxon>Rotifera</taxon>
        <taxon>Eurotatoria</taxon>
        <taxon>Bdelloidea</taxon>
        <taxon>Philodinida</taxon>
        <taxon>Philodinidae</taxon>
        <taxon>Rotaria</taxon>
    </lineage>
</organism>
<accession>A0A813Y9T7</accession>
<gene>
    <name evidence="4" type="ORF">RFH988_LOCUS7970</name>
</gene>
<reference evidence="4" key="1">
    <citation type="submission" date="2021-02" db="EMBL/GenBank/DDBJ databases">
        <authorList>
            <person name="Nowell W R."/>
        </authorList>
    </citation>
    <scope>NUCLEOTIDE SEQUENCE</scope>
</reference>
<dbReference type="SMART" id="SM00146">
    <property type="entry name" value="PI3Kc"/>
    <property type="match status" value="1"/>
</dbReference>
<evidence type="ECO:0000256" key="1">
    <source>
        <dbReference type="ARBA" id="ARBA00022679"/>
    </source>
</evidence>
<dbReference type="InterPro" id="IPR015433">
    <property type="entry name" value="PI3/4_kinase"/>
</dbReference>
<dbReference type="PANTHER" id="PTHR10048">
    <property type="entry name" value="PHOSPHATIDYLINOSITOL KINASE"/>
    <property type="match status" value="1"/>
</dbReference>
<evidence type="ECO:0000256" key="2">
    <source>
        <dbReference type="ARBA" id="ARBA00022777"/>
    </source>
</evidence>
<evidence type="ECO:0000313" key="5">
    <source>
        <dbReference type="Proteomes" id="UP000663882"/>
    </source>
</evidence>
<dbReference type="Gene3D" id="1.10.1070.11">
    <property type="entry name" value="Phosphatidylinositol 3-/4-kinase, catalytic domain"/>
    <property type="match status" value="2"/>
</dbReference>
<keyword evidence="1" id="KW-0808">Transferase</keyword>
<dbReference type="GO" id="GO:0048015">
    <property type="term" value="P:phosphatidylinositol-mediated signaling"/>
    <property type="evidence" value="ECO:0007669"/>
    <property type="project" value="TreeGrafter"/>
</dbReference>
<dbReference type="GO" id="GO:0016020">
    <property type="term" value="C:membrane"/>
    <property type="evidence" value="ECO:0007669"/>
    <property type="project" value="TreeGrafter"/>
</dbReference>
<protein>
    <recommendedName>
        <fullName evidence="3">PI3K/PI4K catalytic domain-containing protein</fullName>
    </recommendedName>
</protein>
<dbReference type="GO" id="GO:0046854">
    <property type="term" value="P:phosphatidylinositol phosphate biosynthetic process"/>
    <property type="evidence" value="ECO:0007669"/>
    <property type="project" value="InterPro"/>
</dbReference>
<proteinExistence type="predicted"/>
<name>A0A813Y9T7_9BILA</name>
<dbReference type="SUPFAM" id="SSF56112">
    <property type="entry name" value="Protein kinase-like (PK-like)"/>
    <property type="match status" value="2"/>
</dbReference>
<keyword evidence="2" id="KW-0418">Kinase</keyword>
<dbReference type="OrthoDB" id="9979560at2759"/>
<evidence type="ECO:0000313" key="4">
    <source>
        <dbReference type="EMBL" id="CAF0881108.1"/>
    </source>
</evidence>
<dbReference type="GO" id="GO:0052742">
    <property type="term" value="F:phosphatidylinositol kinase activity"/>
    <property type="evidence" value="ECO:0007669"/>
    <property type="project" value="TreeGrafter"/>
</dbReference>
<sequence>MTKNNDINTNKHKEESMNIVNVHDPFFLWGLIKHSDQSLIQANETLSDADRSLLYWSCHYYKRSNVCNYLLDNCKLVCTARDAIEKLSNITKAGENKTPDLTEIPVPFILPTSPDFIVKELRDGSFISSKGKPLKFTVINEKGETKTCMYKHGDELLQDALCIAVMKEMNMIFKEENIDAEVVYYEVLPVAKTEGLVEFIDNAHPFLEFTVDDENKNSKSSDKLKKFIEIQPERQKNLFRTFLGFIISGIVLQLADRHDDNIMITDDGKILHIDFGCAFGQKTKLERLLGLFMDIPNSPFSEDVFIAIIGREDDDKEITKLWETIKDQIWLCFNALRIHKNRFKPIGEEYYQHFHERLMIANDDSEAQQALDVELEKCYNNRFNAARAFYYKIQQNIVNDNIMITDDGKILHIDFGCAFGQKTKLERLLGLFMDIPNSPFSEDVFIAIIGREDDDKEITKLWETIKDRIWLCFNALRIHKNRFKPIGEEYYQHFHERLMIANDDSEAQQALVVELEKCYNNRFNAARAFYYKIQQNIVS</sequence>
<dbReference type="PROSITE" id="PS50290">
    <property type="entry name" value="PI3_4_KINASE_3"/>
    <property type="match status" value="1"/>
</dbReference>
<evidence type="ECO:0000259" key="3">
    <source>
        <dbReference type="PROSITE" id="PS50290"/>
    </source>
</evidence>
<dbReference type="AlphaFoldDB" id="A0A813Y9T7"/>
<dbReference type="Pfam" id="PF00454">
    <property type="entry name" value="PI3_PI4_kinase"/>
    <property type="match status" value="1"/>
</dbReference>
<comment type="caution">
    <text evidence="4">The sequence shown here is derived from an EMBL/GenBank/DDBJ whole genome shotgun (WGS) entry which is preliminary data.</text>
</comment>
<dbReference type="InterPro" id="IPR000403">
    <property type="entry name" value="PI3/4_kinase_cat_dom"/>
</dbReference>
<dbReference type="InterPro" id="IPR036940">
    <property type="entry name" value="PI3/4_kinase_cat_sf"/>
</dbReference>
<feature type="domain" description="PI3K/PI4K catalytic" evidence="3">
    <location>
        <begin position="120"/>
        <end position="402"/>
    </location>
</feature>